<evidence type="ECO:0000256" key="12">
    <source>
        <dbReference type="HAMAP-Rule" id="MF_01987"/>
    </source>
</evidence>
<dbReference type="SUPFAM" id="SSF53613">
    <property type="entry name" value="Ribokinase-like"/>
    <property type="match status" value="1"/>
</dbReference>
<dbReference type="GO" id="GO:0004747">
    <property type="term" value="F:ribokinase activity"/>
    <property type="evidence" value="ECO:0007669"/>
    <property type="project" value="UniProtKB-UniRule"/>
</dbReference>
<name>A0A973WU37_9BRAD</name>
<evidence type="ECO:0000313" key="14">
    <source>
        <dbReference type="EMBL" id="NVL09350.1"/>
    </source>
</evidence>
<dbReference type="GO" id="GO:0046872">
    <property type="term" value="F:metal ion binding"/>
    <property type="evidence" value="ECO:0007669"/>
    <property type="project" value="UniProtKB-KW"/>
</dbReference>
<feature type="binding site" evidence="12">
    <location>
        <position position="250"/>
    </location>
    <ligand>
        <name>substrate</name>
    </ligand>
</feature>
<keyword evidence="9 12" id="KW-0460">Magnesium</keyword>
<dbReference type="GO" id="GO:0005829">
    <property type="term" value="C:cytosol"/>
    <property type="evidence" value="ECO:0007669"/>
    <property type="project" value="TreeGrafter"/>
</dbReference>
<comment type="subunit">
    <text evidence="12">Homodimer.</text>
</comment>
<evidence type="ECO:0000256" key="1">
    <source>
        <dbReference type="ARBA" id="ARBA00005380"/>
    </source>
</evidence>
<dbReference type="InterPro" id="IPR002139">
    <property type="entry name" value="Ribo/fructo_kinase"/>
</dbReference>
<comment type="activity regulation">
    <text evidence="12">Activated by a monovalent cation that binds near, but not in, the active site. The most likely occupant of the site in vivo is potassium. Ion binding induces a conformational change that may alter substrate affinity.</text>
</comment>
<evidence type="ECO:0000256" key="10">
    <source>
        <dbReference type="ARBA" id="ARBA00022958"/>
    </source>
</evidence>
<sequence length="317" mass="32457">MGRVFVAGSINMDVVATAERHPRIGETVAGEAVLYFPGGKGANQAVASAKQGVPTTLVGRLGTDAFGKELRTFLAAQGVDLTFVKDTAGTHSGTAIITLANADNTIVVVPGANGLVDADDVAAPVLAKGDVAVSQFEIPLPTIAAFFSRARAAGATTILNPAPAKQADKALLDLVDVLILNETELGLLTGAELRDSDDPSRFAEAARTLGRGKIVCVTLGKRGVLALVEDQPLLVPGREVKAVDTTGAGDCFVGALASQLAIGKPLGDTLAYANIAASICVQRMGAAPSMPTAREVTAILSPGRPGRVRDCARSRDP</sequence>
<dbReference type="HAMAP" id="MF_01987">
    <property type="entry name" value="Ribokinase"/>
    <property type="match status" value="1"/>
</dbReference>
<keyword evidence="10 12" id="KW-0630">Potassium</keyword>
<feature type="binding site" evidence="12">
    <location>
        <position position="137"/>
    </location>
    <ligand>
        <name>substrate</name>
    </ligand>
</feature>
<evidence type="ECO:0000256" key="2">
    <source>
        <dbReference type="ARBA" id="ARBA00012035"/>
    </source>
</evidence>
<dbReference type="PROSITE" id="PS00583">
    <property type="entry name" value="PFKB_KINASES_1"/>
    <property type="match status" value="1"/>
</dbReference>
<feature type="binding site" evidence="12">
    <location>
        <position position="246"/>
    </location>
    <ligand>
        <name>K(+)</name>
        <dbReference type="ChEBI" id="CHEBI:29103"/>
    </ligand>
</feature>
<dbReference type="RefSeq" id="WP_176532729.1">
    <property type="nucleotide sequence ID" value="NZ_CP088022.1"/>
</dbReference>
<dbReference type="Pfam" id="PF00294">
    <property type="entry name" value="PfkB"/>
    <property type="match status" value="1"/>
</dbReference>
<feature type="binding site" evidence="12">
    <location>
        <position position="274"/>
    </location>
    <ligand>
        <name>ATP</name>
        <dbReference type="ChEBI" id="CHEBI:30616"/>
    </ligand>
</feature>
<feature type="binding site" evidence="12">
    <location>
        <position position="289"/>
    </location>
    <ligand>
        <name>K(+)</name>
        <dbReference type="ChEBI" id="CHEBI:29103"/>
    </ligand>
</feature>
<evidence type="ECO:0000256" key="8">
    <source>
        <dbReference type="ARBA" id="ARBA00022840"/>
    </source>
</evidence>
<keyword evidence="12" id="KW-0963">Cytoplasm</keyword>
<dbReference type="PANTHER" id="PTHR10584">
    <property type="entry name" value="SUGAR KINASE"/>
    <property type="match status" value="1"/>
</dbReference>
<protein>
    <recommendedName>
        <fullName evidence="3 12">Ribokinase</fullName>
        <shortName evidence="12">RK</shortName>
        <ecNumber evidence="2 12">2.7.1.15</ecNumber>
    </recommendedName>
</protein>
<comment type="caution">
    <text evidence="12">Lacks conserved residue(s) required for the propagation of feature annotation.</text>
</comment>
<dbReference type="EMBL" id="JABWSX010000001">
    <property type="protein sequence ID" value="NVL09350.1"/>
    <property type="molecule type" value="Genomic_DNA"/>
</dbReference>
<feature type="binding site" evidence="12">
    <location>
        <position position="280"/>
    </location>
    <ligand>
        <name>K(+)</name>
        <dbReference type="ChEBI" id="CHEBI:29103"/>
    </ligand>
</feature>
<reference evidence="14" key="1">
    <citation type="submission" date="2020-06" db="EMBL/GenBank/DDBJ databases">
        <title>Whole Genome Sequence of Bradyrhizobium sp. Strain 66S1MB.</title>
        <authorList>
            <person name="Bromfield E."/>
            <person name="Cloutier S."/>
        </authorList>
    </citation>
    <scope>NUCLEOTIDE SEQUENCE</scope>
    <source>
        <strain evidence="14">66S1MB</strain>
    </source>
</reference>
<keyword evidence="4 12" id="KW-0808">Transferase</keyword>
<keyword evidence="8 12" id="KW-0067">ATP-binding</keyword>
<keyword evidence="5 12" id="KW-0479">Metal-binding</keyword>
<comment type="catalytic activity">
    <reaction evidence="12">
        <text>D-ribose + ATP = D-ribose 5-phosphate + ADP + H(+)</text>
        <dbReference type="Rhea" id="RHEA:13697"/>
        <dbReference type="ChEBI" id="CHEBI:15378"/>
        <dbReference type="ChEBI" id="CHEBI:30616"/>
        <dbReference type="ChEBI" id="CHEBI:47013"/>
        <dbReference type="ChEBI" id="CHEBI:78346"/>
        <dbReference type="ChEBI" id="CHEBI:456216"/>
        <dbReference type="EC" id="2.7.1.15"/>
    </reaction>
</comment>
<keyword evidence="11 12" id="KW-0119">Carbohydrate metabolism</keyword>
<evidence type="ECO:0000256" key="5">
    <source>
        <dbReference type="ARBA" id="ARBA00022723"/>
    </source>
</evidence>
<dbReference type="PANTHER" id="PTHR10584:SF166">
    <property type="entry name" value="RIBOKINASE"/>
    <property type="match status" value="1"/>
</dbReference>
<feature type="binding site" evidence="12">
    <location>
        <begin position="218"/>
        <end position="223"/>
    </location>
    <ligand>
        <name>ATP</name>
        <dbReference type="ChEBI" id="CHEBI:30616"/>
    </ligand>
</feature>
<feature type="binding site" evidence="12">
    <location>
        <position position="244"/>
    </location>
    <ligand>
        <name>K(+)</name>
        <dbReference type="ChEBI" id="CHEBI:29103"/>
    </ligand>
</feature>
<gene>
    <name evidence="12" type="primary">rbsK</name>
    <name evidence="14" type="ORF">HU230_26945</name>
</gene>
<dbReference type="InterPro" id="IPR011611">
    <property type="entry name" value="PfkB_dom"/>
</dbReference>
<comment type="caution">
    <text evidence="14">The sequence shown here is derived from an EMBL/GenBank/DDBJ whole genome shotgun (WGS) entry which is preliminary data.</text>
</comment>
<dbReference type="InterPro" id="IPR011877">
    <property type="entry name" value="Ribokinase"/>
</dbReference>
<evidence type="ECO:0000259" key="13">
    <source>
        <dbReference type="Pfam" id="PF00294"/>
    </source>
</evidence>
<comment type="pathway">
    <text evidence="12">Carbohydrate metabolism; D-ribose degradation; D-ribose 5-phosphate from beta-D-ribopyranose: step 2/2.</text>
</comment>
<accession>A0A973WU37</accession>
<dbReference type="CDD" id="cd01174">
    <property type="entry name" value="ribokinase"/>
    <property type="match status" value="1"/>
</dbReference>
<feature type="binding site" evidence="12">
    <location>
        <begin position="39"/>
        <end position="43"/>
    </location>
    <ligand>
        <name>substrate</name>
    </ligand>
</feature>
<organism evidence="14">
    <name type="scientific">Bradyrhizobium quebecense</name>
    <dbReference type="NCBI Taxonomy" id="2748629"/>
    <lineage>
        <taxon>Bacteria</taxon>
        <taxon>Pseudomonadati</taxon>
        <taxon>Pseudomonadota</taxon>
        <taxon>Alphaproteobacteria</taxon>
        <taxon>Hyphomicrobiales</taxon>
        <taxon>Nitrobacteraceae</taxon>
        <taxon>Bradyrhizobium</taxon>
    </lineage>
</organism>
<dbReference type="AlphaFoldDB" id="A0A973WU37"/>
<dbReference type="Gene3D" id="3.40.1190.20">
    <property type="match status" value="1"/>
</dbReference>
<comment type="subcellular location">
    <subcellularLocation>
        <location evidence="12">Cytoplasm</location>
    </subcellularLocation>
</comment>
<feature type="binding site" evidence="12">
    <location>
        <begin position="11"/>
        <end position="13"/>
    </location>
    <ligand>
        <name>substrate</name>
    </ligand>
</feature>
<dbReference type="GO" id="GO:0019303">
    <property type="term" value="P:D-ribose catabolic process"/>
    <property type="evidence" value="ECO:0007669"/>
    <property type="project" value="UniProtKB-UniRule"/>
</dbReference>
<evidence type="ECO:0000256" key="7">
    <source>
        <dbReference type="ARBA" id="ARBA00022777"/>
    </source>
</evidence>
<dbReference type="InterPro" id="IPR002173">
    <property type="entry name" value="Carboh/pur_kinase_PfkB_CS"/>
</dbReference>
<feature type="active site" description="Proton acceptor" evidence="12">
    <location>
        <position position="250"/>
    </location>
</feature>
<evidence type="ECO:0000256" key="3">
    <source>
        <dbReference type="ARBA" id="ARBA00016943"/>
    </source>
</evidence>
<evidence type="ECO:0000256" key="9">
    <source>
        <dbReference type="ARBA" id="ARBA00022842"/>
    </source>
</evidence>
<keyword evidence="6 12" id="KW-0547">Nucleotide-binding</keyword>
<keyword evidence="7 12" id="KW-0418">Kinase</keyword>
<evidence type="ECO:0000256" key="6">
    <source>
        <dbReference type="ARBA" id="ARBA00022741"/>
    </source>
</evidence>
<feature type="binding site" evidence="12">
    <location>
        <position position="181"/>
    </location>
    <ligand>
        <name>ATP</name>
        <dbReference type="ChEBI" id="CHEBI:30616"/>
    </ligand>
</feature>
<comment type="similarity">
    <text evidence="12">Belongs to the carbohydrate kinase PfkB family. Ribokinase subfamily.</text>
</comment>
<proteinExistence type="inferred from homology"/>
<dbReference type="GO" id="GO:0005524">
    <property type="term" value="F:ATP binding"/>
    <property type="evidence" value="ECO:0007669"/>
    <property type="project" value="UniProtKB-UniRule"/>
</dbReference>
<dbReference type="PROSITE" id="PS00584">
    <property type="entry name" value="PFKB_KINASES_2"/>
    <property type="match status" value="1"/>
</dbReference>
<feature type="binding site" evidence="12">
    <location>
        <position position="283"/>
    </location>
    <ligand>
        <name>K(+)</name>
        <dbReference type="ChEBI" id="CHEBI:29103"/>
    </ligand>
</feature>
<dbReference type="InterPro" id="IPR029056">
    <property type="entry name" value="Ribokinase-like"/>
</dbReference>
<comment type="cofactor">
    <cofactor evidence="12">
        <name>Mg(2+)</name>
        <dbReference type="ChEBI" id="CHEBI:18420"/>
    </cofactor>
    <text evidence="12">Requires a divalent cation, most likely magnesium in vivo, as an electrophilic catalyst to aid phosphoryl group transfer. It is the chelate of the metal and the nucleotide that is the actual substrate.</text>
</comment>
<dbReference type="EC" id="2.7.1.15" evidence="2 12"/>
<evidence type="ECO:0000256" key="11">
    <source>
        <dbReference type="ARBA" id="ARBA00023277"/>
    </source>
</evidence>
<dbReference type="PRINTS" id="PR00990">
    <property type="entry name" value="RIBOKINASE"/>
</dbReference>
<comment type="similarity">
    <text evidence="1">Belongs to the carbohydrate kinase pfkB family.</text>
</comment>
<comment type="function">
    <text evidence="12">Catalyzes the phosphorylation of ribose at O-5 in a reaction requiring ATP and magnesium. The resulting D-ribose-5-phosphate can then be used either for sythesis of nucleotides, histidine, and tryptophan, or as a component of the pentose phosphate pathway.</text>
</comment>
<feature type="binding site" evidence="12">
    <location>
        <position position="285"/>
    </location>
    <ligand>
        <name>K(+)</name>
        <dbReference type="ChEBI" id="CHEBI:29103"/>
    </ligand>
</feature>
<feature type="domain" description="Carbohydrate kinase PfkB" evidence="13">
    <location>
        <begin position="3"/>
        <end position="292"/>
    </location>
</feature>
<evidence type="ECO:0000256" key="4">
    <source>
        <dbReference type="ARBA" id="ARBA00022679"/>
    </source>
</evidence>
<feature type="binding site" evidence="12">
    <location>
        <begin position="249"/>
        <end position="250"/>
    </location>
    <ligand>
        <name>ATP</name>
        <dbReference type="ChEBI" id="CHEBI:30616"/>
    </ligand>
</feature>